<protein>
    <recommendedName>
        <fullName evidence="3">Cytochrome P450</fullName>
    </recommendedName>
</protein>
<evidence type="ECO:0008006" key="3">
    <source>
        <dbReference type="Google" id="ProtNLM"/>
    </source>
</evidence>
<gene>
    <name evidence="1" type="ORF">L211DRAFT_886109</name>
</gene>
<dbReference type="AlphaFoldDB" id="A0A3N4LJU3"/>
<dbReference type="EMBL" id="ML121555">
    <property type="protein sequence ID" value="RPB21988.1"/>
    <property type="molecule type" value="Genomic_DNA"/>
</dbReference>
<dbReference type="Proteomes" id="UP000267821">
    <property type="component" value="Unassembled WGS sequence"/>
</dbReference>
<dbReference type="OrthoDB" id="10029320at2759"/>
<dbReference type="STRING" id="1051890.A0A3N4LJU3"/>
<evidence type="ECO:0000313" key="2">
    <source>
        <dbReference type="Proteomes" id="UP000267821"/>
    </source>
</evidence>
<sequence>MGAWLVKFISEGYQGLMVKLFQTALEMLTPQLYGAVIGLDYKLQKLYYMDNWPFVPSNLVITNPEIAQQVTVLASYDKHPELMKFIKPFSGDNNLVSSNGETWKK</sequence>
<keyword evidence="2" id="KW-1185">Reference proteome</keyword>
<accession>A0A3N4LJU3</accession>
<organism evidence="1 2">
    <name type="scientific">Terfezia boudieri ATCC MYA-4762</name>
    <dbReference type="NCBI Taxonomy" id="1051890"/>
    <lineage>
        <taxon>Eukaryota</taxon>
        <taxon>Fungi</taxon>
        <taxon>Dikarya</taxon>
        <taxon>Ascomycota</taxon>
        <taxon>Pezizomycotina</taxon>
        <taxon>Pezizomycetes</taxon>
        <taxon>Pezizales</taxon>
        <taxon>Pezizaceae</taxon>
        <taxon>Terfezia</taxon>
    </lineage>
</organism>
<evidence type="ECO:0000313" key="1">
    <source>
        <dbReference type="EMBL" id="RPB21988.1"/>
    </source>
</evidence>
<reference evidence="1 2" key="1">
    <citation type="journal article" date="2018" name="Nat. Ecol. Evol.">
        <title>Pezizomycetes genomes reveal the molecular basis of ectomycorrhizal truffle lifestyle.</title>
        <authorList>
            <person name="Murat C."/>
            <person name="Payen T."/>
            <person name="Noel B."/>
            <person name="Kuo A."/>
            <person name="Morin E."/>
            <person name="Chen J."/>
            <person name="Kohler A."/>
            <person name="Krizsan K."/>
            <person name="Balestrini R."/>
            <person name="Da Silva C."/>
            <person name="Montanini B."/>
            <person name="Hainaut M."/>
            <person name="Levati E."/>
            <person name="Barry K.W."/>
            <person name="Belfiori B."/>
            <person name="Cichocki N."/>
            <person name="Clum A."/>
            <person name="Dockter R.B."/>
            <person name="Fauchery L."/>
            <person name="Guy J."/>
            <person name="Iotti M."/>
            <person name="Le Tacon F."/>
            <person name="Lindquist E.A."/>
            <person name="Lipzen A."/>
            <person name="Malagnac F."/>
            <person name="Mello A."/>
            <person name="Molinier V."/>
            <person name="Miyauchi S."/>
            <person name="Poulain J."/>
            <person name="Riccioni C."/>
            <person name="Rubini A."/>
            <person name="Sitrit Y."/>
            <person name="Splivallo R."/>
            <person name="Traeger S."/>
            <person name="Wang M."/>
            <person name="Zifcakova L."/>
            <person name="Wipf D."/>
            <person name="Zambonelli A."/>
            <person name="Paolocci F."/>
            <person name="Nowrousian M."/>
            <person name="Ottonello S."/>
            <person name="Baldrian P."/>
            <person name="Spatafora J.W."/>
            <person name="Henrissat B."/>
            <person name="Nagy L.G."/>
            <person name="Aury J.M."/>
            <person name="Wincker P."/>
            <person name="Grigoriev I.V."/>
            <person name="Bonfante P."/>
            <person name="Martin F.M."/>
        </authorList>
    </citation>
    <scope>NUCLEOTIDE SEQUENCE [LARGE SCALE GENOMIC DNA]</scope>
    <source>
        <strain evidence="1 2">ATCC MYA-4762</strain>
    </source>
</reference>
<name>A0A3N4LJU3_9PEZI</name>
<proteinExistence type="predicted"/>
<dbReference type="InParanoid" id="A0A3N4LJU3"/>